<evidence type="ECO:0000313" key="1">
    <source>
        <dbReference type="EMBL" id="MDP5308904.1"/>
    </source>
</evidence>
<sequence>MSVDLWDGALIDARIWHARSGDVARSFRYRAVYAALPLPALEAGVLPLRLDRRGLWRIRRRDLGWRDGRGPGEFIGAILRPVGLGGADVTLVTLPRSLGHGFNPVSFWLARDGQGLRAVLAEVSNTFGERHLYLCRHADNRVIAEADRMVAEKLFHVSPFLPRSGRYEFRFDARPGRFGAWIDWFGEAGDLRLQTSMTGRARPLTAGSLRGAMLRHPFQGLKVTGLIHWQALQLALRGVRYSRKPRQLDRSMSEAQQRGADRDV</sequence>
<evidence type="ECO:0000313" key="2">
    <source>
        <dbReference type="Proteomes" id="UP001224997"/>
    </source>
</evidence>
<dbReference type="Proteomes" id="UP001224997">
    <property type="component" value="Unassembled WGS sequence"/>
</dbReference>
<name>A0ABT9JGE3_9RHOB</name>
<comment type="caution">
    <text evidence="1">The sequence shown here is derived from an EMBL/GenBank/DDBJ whole genome shotgun (WGS) entry which is preliminary data.</text>
</comment>
<dbReference type="InterPro" id="IPR010775">
    <property type="entry name" value="DUF1365"/>
</dbReference>
<protein>
    <submittedName>
        <fullName evidence="1">DUF1365 domain-containing protein</fullName>
    </submittedName>
</protein>
<proteinExistence type="predicted"/>
<dbReference type="RefSeq" id="WP_305964735.1">
    <property type="nucleotide sequence ID" value="NZ_JAVAMQ010000025.1"/>
</dbReference>
<accession>A0ABT9JGE3</accession>
<dbReference type="PANTHER" id="PTHR33973:SF4">
    <property type="entry name" value="OS07G0153300 PROTEIN"/>
    <property type="match status" value="1"/>
</dbReference>
<gene>
    <name evidence="1" type="ORF">Q5Y72_17620</name>
</gene>
<reference evidence="1 2" key="1">
    <citation type="submission" date="2023-08" db="EMBL/GenBank/DDBJ databases">
        <authorList>
            <person name="Park J.-S."/>
        </authorList>
    </citation>
    <scope>NUCLEOTIDE SEQUENCE [LARGE SCALE GENOMIC DNA]</scope>
    <source>
        <strain evidence="1 2">2205BS29-5</strain>
    </source>
</reference>
<dbReference type="Pfam" id="PF07103">
    <property type="entry name" value="DUF1365"/>
    <property type="match status" value="1"/>
</dbReference>
<organism evidence="1 2">
    <name type="scientific">Paracoccus spongiarum</name>
    <dbReference type="NCBI Taxonomy" id="3064387"/>
    <lineage>
        <taxon>Bacteria</taxon>
        <taxon>Pseudomonadati</taxon>
        <taxon>Pseudomonadota</taxon>
        <taxon>Alphaproteobacteria</taxon>
        <taxon>Rhodobacterales</taxon>
        <taxon>Paracoccaceae</taxon>
        <taxon>Paracoccus</taxon>
    </lineage>
</organism>
<dbReference type="EMBL" id="JAVAMQ010000025">
    <property type="protein sequence ID" value="MDP5308904.1"/>
    <property type="molecule type" value="Genomic_DNA"/>
</dbReference>
<dbReference type="PANTHER" id="PTHR33973">
    <property type="entry name" value="OS07G0153300 PROTEIN"/>
    <property type="match status" value="1"/>
</dbReference>
<keyword evidence="2" id="KW-1185">Reference proteome</keyword>